<dbReference type="EMBL" id="JAPDDR010000012">
    <property type="protein sequence ID" value="MCW1916015.1"/>
    <property type="molecule type" value="Genomic_DNA"/>
</dbReference>
<gene>
    <name evidence="7" type="ORF">OJ996_20675</name>
</gene>
<keyword evidence="3 5" id="KW-0732">Signal</keyword>
<keyword evidence="2" id="KW-0813">Transport</keyword>
<dbReference type="Proteomes" id="UP001165653">
    <property type="component" value="Unassembled WGS sequence"/>
</dbReference>
<dbReference type="PANTHER" id="PTHR30290">
    <property type="entry name" value="PERIPLASMIC BINDING COMPONENT OF ABC TRANSPORTER"/>
    <property type="match status" value="1"/>
</dbReference>
<dbReference type="RefSeq" id="WP_264515579.1">
    <property type="nucleotide sequence ID" value="NZ_JAPDDR010000012.1"/>
</dbReference>
<feature type="chain" id="PRO_5045957140" evidence="5">
    <location>
        <begin position="17"/>
        <end position="688"/>
    </location>
</feature>
<evidence type="ECO:0000256" key="1">
    <source>
        <dbReference type="ARBA" id="ARBA00005695"/>
    </source>
</evidence>
<dbReference type="Pfam" id="PF00496">
    <property type="entry name" value="SBP_bac_5"/>
    <property type="match status" value="1"/>
</dbReference>
<evidence type="ECO:0000256" key="3">
    <source>
        <dbReference type="ARBA" id="ARBA00022729"/>
    </source>
</evidence>
<keyword evidence="8" id="KW-1185">Reference proteome</keyword>
<dbReference type="InterPro" id="IPR000914">
    <property type="entry name" value="SBP_5_dom"/>
</dbReference>
<name>A0ABT3G843_9BACT</name>
<dbReference type="PROSITE" id="PS51257">
    <property type="entry name" value="PROKAR_LIPOPROTEIN"/>
    <property type="match status" value="1"/>
</dbReference>
<evidence type="ECO:0000256" key="2">
    <source>
        <dbReference type="ARBA" id="ARBA00022448"/>
    </source>
</evidence>
<evidence type="ECO:0000259" key="6">
    <source>
        <dbReference type="Pfam" id="PF00496"/>
    </source>
</evidence>
<feature type="signal peptide" evidence="5">
    <location>
        <begin position="1"/>
        <end position="16"/>
    </location>
</feature>
<organism evidence="7 8">
    <name type="scientific">Luteolibacter rhizosphaerae</name>
    <dbReference type="NCBI Taxonomy" id="2989719"/>
    <lineage>
        <taxon>Bacteria</taxon>
        <taxon>Pseudomonadati</taxon>
        <taxon>Verrucomicrobiota</taxon>
        <taxon>Verrucomicrobiia</taxon>
        <taxon>Verrucomicrobiales</taxon>
        <taxon>Verrucomicrobiaceae</taxon>
        <taxon>Luteolibacter</taxon>
    </lineage>
</organism>
<evidence type="ECO:0000256" key="4">
    <source>
        <dbReference type="SAM" id="MobiDB-lite"/>
    </source>
</evidence>
<dbReference type="PANTHER" id="PTHR30290:SF9">
    <property type="entry name" value="OLIGOPEPTIDE-BINDING PROTEIN APPA"/>
    <property type="match status" value="1"/>
</dbReference>
<proteinExistence type="inferred from homology"/>
<evidence type="ECO:0000256" key="5">
    <source>
        <dbReference type="SAM" id="SignalP"/>
    </source>
</evidence>
<dbReference type="SUPFAM" id="SSF53850">
    <property type="entry name" value="Periplasmic binding protein-like II"/>
    <property type="match status" value="1"/>
</dbReference>
<dbReference type="Gene3D" id="3.10.105.10">
    <property type="entry name" value="Dipeptide-binding Protein, Domain 3"/>
    <property type="match status" value="1"/>
</dbReference>
<protein>
    <submittedName>
        <fullName evidence="7">ABC transporter substrate-binding protein</fullName>
    </submittedName>
</protein>
<dbReference type="InterPro" id="IPR039424">
    <property type="entry name" value="SBP_5"/>
</dbReference>
<comment type="caution">
    <text evidence="7">The sequence shown here is derived from an EMBL/GenBank/DDBJ whole genome shotgun (WGS) entry which is preliminary data.</text>
</comment>
<evidence type="ECO:0000313" key="7">
    <source>
        <dbReference type="EMBL" id="MCW1916015.1"/>
    </source>
</evidence>
<evidence type="ECO:0000313" key="8">
    <source>
        <dbReference type="Proteomes" id="UP001165653"/>
    </source>
</evidence>
<feature type="region of interest" description="Disordered" evidence="4">
    <location>
        <begin position="662"/>
        <end position="688"/>
    </location>
</feature>
<feature type="domain" description="Solute-binding protein family 5" evidence="6">
    <location>
        <begin position="172"/>
        <end position="550"/>
    </location>
</feature>
<sequence length="688" mass="80230">MKRPAAILAASALVLAAIFLSGCKEGDAYKSYDNSQERESFYKRFNQETATRLAGEHKELESALAGELTEQARKEKTLALDDLNRRLQRPDFFEFFTEEQLPQDLEWQTAEDGPEIGSPKAKKGGTLHSYIVGNAFPPTLRTLGAEGNNSFRHYHWDDMEMSLVLLHPETGKLMPALSDKWAVAADGQTIYYHIDSSARWSDGKDVTSRDWLMTFYIYLSEYLSETHYREYVKGQYWGVATYGDDYLCLRMATPKPLAPYVASTYPFQEDFFKEFGPDFEARYNWRCRPTTGAFEIRPEGVKKGRSITMSRVKDWWARDRKYYKHRFNPDQMIYNLVRDDEKVFQMVLNGDIDVYWLMDARKWFEQSEVPQVFNGYIEKARYYFEFPAISSGLYLNQHSPLLAIQDIRIGLQYASNWEKVIEFDLRGEGERLHLLEAGYGPYSHPTLKTRPFSVEKAREAFARAGFSELGPDGILKDKDGRRLSFTITYAKRPTYDAWLLRLKEEAKKAGVEFKLEGMDNTAAFGKIQRKEHEIAMMGWQGQLPFPDFYQGFHSSEAYEPGTRKPKPMSNNISSFADPALDPMIEENRAARSEEVVRDTTWKLEEILHERAVWVPAFDRPFYRVLSWRWIRWPDDFNVRMGNDPEMNYVLWIDEDIKKDTQEAMKEGRGFPEQNRLFDQHRRKTAAEN</sequence>
<reference evidence="7" key="1">
    <citation type="submission" date="2022-10" db="EMBL/GenBank/DDBJ databases">
        <title>Luteolibacter sp. GHJ8, whole genome shotgun sequencing project.</title>
        <authorList>
            <person name="Zhao G."/>
            <person name="Shen L."/>
        </authorList>
    </citation>
    <scope>NUCLEOTIDE SEQUENCE</scope>
    <source>
        <strain evidence="7">GHJ8</strain>
    </source>
</reference>
<comment type="similarity">
    <text evidence="1">Belongs to the bacterial solute-binding protein 5 family.</text>
</comment>
<accession>A0ABT3G843</accession>
<dbReference type="Gene3D" id="3.40.190.10">
    <property type="entry name" value="Periplasmic binding protein-like II"/>
    <property type="match status" value="1"/>
</dbReference>